<organism evidence="1 2">
    <name type="scientific">Fundulus heteroclitus</name>
    <name type="common">Killifish</name>
    <name type="synonym">Mummichog</name>
    <dbReference type="NCBI Taxonomy" id="8078"/>
    <lineage>
        <taxon>Eukaryota</taxon>
        <taxon>Metazoa</taxon>
        <taxon>Chordata</taxon>
        <taxon>Craniata</taxon>
        <taxon>Vertebrata</taxon>
        <taxon>Euteleostomi</taxon>
        <taxon>Actinopterygii</taxon>
        <taxon>Neopterygii</taxon>
        <taxon>Teleostei</taxon>
        <taxon>Neoteleostei</taxon>
        <taxon>Acanthomorphata</taxon>
        <taxon>Ovalentaria</taxon>
        <taxon>Atherinomorphae</taxon>
        <taxon>Cyprinodontiformes</taxon>
        <taxon>Fundulidae</taxon>
        <taxon>Fundulus</taxon>
    </lineage>
</organism>
<dbReference type="Proteomes" id="UP000265000">
    <property type="component" value="Unplaced"/>
</dbReference>
<dbReference type="STRING" id="8078.ENSFHEP00000018355"/>
<protein>
    <submittedName>
        <fullName evidence="1">Uncharacterized protein</fullName>
    </submittedName>
</protein>
<accession>A0A3Q2TP47</accession>
<name>A0A3Q2TP47_FUNHE</name>
<dbReference type="GeneTree" id="ENSGT00940000170442"/>
<proteinExistence type="predicted"/>
<evidence type="ECO:0000313" key="1">
    <source>
        <dbReference type="Ensembl" id="ENSFHEP00000018355.1"/>
    </source>
</evidence>
<reference evidence="1" key="2">
    <citation type="submission" date="2025-09" db="UniProtKB">
        <authorList>
            <consortium name="Ensembl"/>
        </authorList>
    </citation>
    <scope>IDENTIFICATION</scope>
</reference>
<sequence>MFTGMRAENRSSSEALDAAALRQQRRLKQAIQFLHRDSADLLPLDGLKKLGTSKQGVSLLSKALSYMEHCTLQYSSHLTEWLIFYSLGVSRAPTPALNVILIMVNCVMV</sequence>
<dbReference type="AlphaFoldDB" id="A0A3Q2TP47"/>
<dbReference type="Ensembl" id="ENSFHET00000027302.1">
    <property type="protein sequence ID" value="ENSFHEP00000018355.1"/>
    <property type="gene ID" value="ENSFHEG00000020209.1"/>
</dbReference>
<reference evidence="1" key="1">
    <citation type="submission" date="2025-08" db="UniProtKB">
        <authorList>
            <consortium name="Ensembl"/>
        </authorList>
    </citation>
    <scope>IDENTIFICATION</scope>
</reference>
<keyword evidence="2" id="KW-1185">Reference proteome</keyword>
<evidence type="ECO:0000313" key="2">
    <source>
        <dbReference type="Proteomes" id="UP000265000"/>
    </source>
</evidence>